<feature type="compositionally biased region" description="Low complexity" evidence="10">
    <location>
        <begin position="103"/>
        <end position="122"/>
    </location>
</feature>
<dbReference type="GO" id="GO:0055085">
    <property type="term" value="P:transmembrane transport"/>
    <property type="evidence" value="ECO:0007669"/>
    <property type="project" value="InterPro"/>
</dbReference>
<dbReference type="Proteomes" id="UP000462066">
    <property type="component" value="Unassembled WGS sequence"/>
</dbReference>
<evidence type="ECO:0000256" key="5">
    <source>
        <dbReference type="ARBA" id="ARBA00022519"/>
    </source>
</evidence>
<keyword evidence="5" id="KW-0997">Cell inner membrane</keyword>
<comment type="subcellular location">
    <subcellularLocation>
        <location evidence="1">Cell inner membrane</location>
        <topology evidence="1">Single-pass membrane protein</topology>
        <orientation evidence="1">Periplasmic side</orientation>
    </subcellularLocation>
</comment>
<dbReference type="Gene3D" id="3.30.1150.10">
    <property type="match status" value="1"/>
</dbReference>
<dbReference type="InterPro" id="IPR006260">
    <property type="entry name" value="TonB/TolA_C"/>
</dbReference>
<dbReference type="GO" id="GO:0015031">
    <property type="term" value="P:protein transport"/>
    <property type="evidence" value="ECO:0007669"/>
    <property type="project" value="UniProtKB-KW"/>
</dbReference>
<evidence type="ECO:0000256" key="11">
    <source>
        <dbReference type="SAM" id="Phobius"/>
    </source>
</evidence>
<dbReference type="PANTHER" id="PTHR33446">
    <property type="entry name" value="PROTEIN TONB-RELATED"/>
    <property type="match status" value="1"/>
</dbReference>
<sequence>MQVNRHWRFAPRSPPNHSLHTSPWPRLGSRHTQQEIVMAIHTPSHPAAPAEPQRADTARRTSPVLLAALAVALIAFGAWWYAQRTQQAPQAVLPTSPVLVEPAPGRTAAPAATARSTAPAGSQRASASVPDRAPRPLADNPVPRYPPAALRNGAEARVVLNIAVDANGVPTDVQVAERDGARDRELDRAAVQAARQWRFEPAMRDGRAVAATVRLPVDFRHD</sequence>
<evidence type="ECO:0000256" key="9">
    <source>
        <dbReference type="ARBA" id="ARBA00023136"/>
    </source>
</evidence>
<dbReference type="GO" id="GO:0031992">
    <property type="term" value="F:energy transducer activity"/>
    <property type="evidence" value="ECO:0007669"/>
    <property type="project" value="TreeGrafter"/>
</dbReference>
<accession>A0A7V8K851</accession>
<evidence type="ECO:0000256" key="7">
    <source>
        <dbReference type="ARBA" id="ARBA00022927"/>
    </source>
</evidence>
<feature type="region of interest" description="Disordered" evidence="10">
    <location>
        <begin position="1"/>
        <end position="25"/>
    </location>
</feature>
<reference evidence="13 14" key="1">
    <citation type="submission" date="2017-10" db="EMBL/GenBank/DDBJ databases">
        <title>Whole genome sequencing of Pseudoxanthomonas broegbernensis DSM 12573(T).</title>
        <authorList>
            <person name="Kumar S."/>
            <person name="Bansal K."/>
            <person name="Kaur A."/>
            <person name="Patil P."/>
            <person name="Sharma S."/>
            <person name="Patil P.B."/>
        </authorList>
    </citation>
    <scope>NUCLEOTIDE SEQUENCE [LARGE SCALE GENOMIC DNA]</scope>
    <source>
        <strain evidence="13 14">DSM 12573</strain>
    </source>
</reference>
<dbReference type="EMBL" id="MWIP01000001">
    <property type="protein sequence ID" value="KAF1687994.1"/>
    <property type="molecule type" value="Genomic_DNA"/>
</dbReference>
<evidence type="ECO:0000256" key="2">
    <source>
        <dbReference type="ARBA" id="ARBA00006555"/>
    </source>
</evidence>
<evidence type="ECO:0000256" key="10">
    <source>
        <dbReference type="SAM" id="MobiDB-lite"/>
    </source>
</evidence>
<evidence type="ECO:0000313" key="14">
    <source>
        <dbReference type="Proteomes" id="UP000462066"/>
    </source>
</evidence>
<dbReference type="Pfam" id="PF03544">
    <property type="entry name" value="TonB_C"/>
    <property type="match status" value="1"/>
</dbReference>
<evidence type="ECO:0000256" key="4">
    <source>
        <dbReference type="ARBA" id="ARBA00022475"/>
    </source>
</evidence>
<name>A0A7V8K851_9GAMM</name>
<keyword evidence="3" id="KW-0813">Transport</keyword>
<dbReference type="PROSITE" id="PS52015">
    <property type="entry name" value="TONB_CTD"/>
    <property type="match status" value="1"/>
</dbReference>
<organism evidence="13 14">
    <name type="scientific">Pseudoxanthomonas broegbernensis</name>
    <dbReference type="NCBI Taxonomy" id="83619"/>
    <lineage>
        <taxon>Bacteria</taxon>
        <taxon>Pseudomonadati</taxon>
        <taxon>Pseudomonadota</taxon>
        <taxon>Gammaproteobacteria</taxon>
        <taxon>Lysobacterales</taxon>
        <taxon>Lysobacteraceae</taxon>
        <taxon>Pseudoxanthomonas</taxon>
    </lineage>
</organism>
<evidence type="ECO:0000313" key="13">
    <source>
        <dbReference type="EMBL" id="KAF1687994.1"/>
    </source>
</evidence>
<proteinExistence type="inferred from homology"/>
<evidence type="ECO:0000256" key="8">
    <source>
        <dbReference type="ARBA" id="ARBA00022989"/>
    </source>
</evidence>
<feature type="domain" description="TonB C-terminal" evidence="12">
    <location>
        <begin position="130"/>
        <end position="222"/>
    </location>
</feature>
<comment type="caution">
    <text evidence="13">The sequence shown here is derived from an EMBL/GenBank/DDBJ whole genome shotgun (WGS) entry which is preliminary data.</text>
</comment>
<feature type="region of interest" description="Disordered" evidence="10">
    <location>
        <begin position="103"/>
        <end position="146"/>
    </location>
</feature>
<keyword evidence="14" id="KW-1185">Reference proteome</keyword>
<evidence type="ECO:0000259" key="12">
    <source>
        <dbReference type="PROSITE" id="PS52015"/>
    </source>
</evidence>
<evidence type="ECO:0000256" key="3">
    <source>
        <dbReference type="ARBA" id="ARBA00022448"/>
    </source>
</evidence>
<protein>
    <submittedName>
        <fullName evidence="13">TonB-dependent receptor</fullName>
    </submittedName>
</protein>
<comment type="similarity">
    <text evidence="2">Belongs to the TonB family.</text>
</comment>
<keyword evidence="8 11" id="KW-1133">Transmembrane helix</keyword>
<keyword evidence="7" id="KW-0653">Protein transport</keyword>
<evidence type="ECO:0000256" key="1">
    <source>
        <dbReference type="ARBA" id="ARBA00004383"/>
    </source>
</evidence>
<dbReference type="AlphaFoldDB" id="A0A7V8K851"/>
<keyword evidence="9 11" id="KW-0472">Membrane</keyword>
<gene>
    <name evidence="13" type="ORF">B1992_00725</name>
</gene>
<dbReference type="PANTHER" id="PTHR33446:SF2">
    <property type="entry name" value="PROTEIN TONB"/>
    <property type="match status" value="1"/>
</dbReference>
<dbReference type="InterPro" id="IPR037682">
    <property type="entry name" value="TonB_C"/>
</dbReference>
<feature type="transmembrane region" description="Helical" evidence="11">
    <location>
        <begin position="64"/>
        <end position="82"/>
    </location>
</feature>
<keyword evidence="13" id="KW-0675">Receptor</keyword>
<keyword evidence="4" id="KW-1003">Cell membrane</keyword>
<dbReference type="GO" id="GO:0098797">
    <property type="term" value="C:plasma membrane protein complex"/>
    <property type="evidence" value="ECO:0007669"/>
    <property type="project" value="TreeGrafter"/>
</dbReference>
<dbReference type="SUPFAM" id="SSF74653">
    <property type="entry name" value="TolA/TonB C-terminal domain"/>
    <property type="match status" value="1"/>
</dbReference>
<dbReference type="NCBIfam" id="TIGR01352">
    <property type="entry name" value="tonB_Cterm"/>
    <property type="match status" value="1"/>
</dbReference>
<keyword evidence="6 11" id="KW-0812">Transmembrane</keyword>
<evidence type="ECO:0000256" key="6">
    <source>
        <dbReference type="ARBA" id="ARBA00022692"/>
    </source>
</evidence>
<dbReference type="InterPro" id="IPR051045">
    <property type="entry name" value="TonB-dependent_transducer"/>
</dbReference>